<protein>
    <submittedName>
        <fullName evidence="10">Nephrin like protein</fullName>
    </submittedName>
</protein>
<evidence type="ECO:0000259" key="9">
    <source>
        <dbReference type="PROSITE" id="PS50853"/>
    </source>
</evidence>
<feature type="region of interest" description="Disordered" evidence="6">
    <location>
        <begin position="1222"/>
        <end position="1242"/>
    </location>
</feature>
<evidence type="ECO:0000256" key="4">
    <source>
        <dbReference type="ARBA" id="ARBA00023180"/>
    </source>
</evidence>
<feature type="domain" description="Ig-like" evidence="8">
    <location>
        <begin position="482"/>
        <end position="575"/>
    </location>
</feature>
<dbReference type="Pfam" id="PF13927">
    <property type="entry name" value="Ig_3"/>
    <property type="match status" value="3"/>
</dbReference>
<feature type="compositionally biased region" description="Low complexity" evidence="6">
    <location>
        <begin position="1267"/>
        <end position="1283"/>
    </location>
</feature>
<comment type="subcellular location">
    <subcellularLocation>
        <location evidence="1">Membrane</location>
        <topology evidence="1">Single-pass type I membrane protein</topology>
    </subcellularLocation>
</comment>
<dbReference type="SUPFAM" id="SSF48726">
    <property type="entry name" value="Immunoglobulin"/>
    <property type="match status" value="9"/>
</dbReference>
<accession>A0A8T0ETC6</accession>
<dbReference type="SMART" id="SM00409">
    <property type="entry name" value="IG"/>
    <property type="match status" value="10"/>
</dbReference>
<dbReference type="Gene3D" id="2.60.40.10">
    <property type="entry name" value="Immunoglobulins"/>
    <property type="match status" value="11"/>
</dbReference>
<evidence type="ECO:0000256" key="6">
    <source>
        <dbReference type="SAM" id="MobiDB-lite"/>
    </source>
</evidence>
<gene>
    <name evidence="10" type="ORF">HNY73_014489</name>
</gene>
<keyword evidence="11" id="KW-1185">Reference proteome</keyword>
<dbReference type="GO" id="GO:0005886">
    <property type="term" value="C:plasma membrane"/>
    <property type="evidence" value="ECO:0007669"/>
    <property type="project" value="TreeGrafter"/>
</dbReference>
<feature type="domain" description="Ig-like" evidence="8">
    <location>
        <begin position="785"/>
        <end position="860"/>
    </location>
</feature>
<dbReference type="InterPro" id="IPR003599">
    <property type="entry name" value="Ig_sub"/>
</dbReference>
<dbReference type="InterPro" id="IPR013783">
    <property type="entry name" value="Ig-like_fold"/>
</dbReference>
<proteinExistence type="predicted"/>
<feature type="domain" description="Ig-like" evidence="8">
    <location>
        <begin position="278"/>
        <end position="375"/>
    </location>
</feature>
<feature type="domain" description="Ig-like" evidence="8">
    <location>
        <begin position="868"/>
        <end position="959"/>
    </location>
</feature>
<dbReference type="SUPFAM" id="SSF49265">
    <property type="entry name" value="Fibronectin type III"/>
    <property type="match status" value="1"/>
</dbReference>
<dbReference type="SMART" id="SM00408">
    <property type="entry name" value="IGc2"/>
    <property type="match status" value="9"/>
</dbReference>
<reference evidence="10" key="2">
    <citation type="submission" date="2020-06" db="EMBL/GenBank/DDBJ databases">
        <authorList>
            <person name="Sheffer M."/>
        </authorList>
    </citation>
    <scope>NUCLEOTIDE SEQUENCE</scope>
</reference>
<dbReference type="PROSITE" id="PS50835">
    <property type="entry name" value="IG_LIKE"/>
    <property type="match status" value="10"/>
</dbReference>
<sequence>MRYLKIPYIYPSGHDVVLTCDFDLEGEALYAVKWFHDGEEFYRYSPEEDPKAMFFPVRGIKVDMRRANNTSVVLKDIEVWATGMFRCEVLADAPSFHTVTAEAYMIVGEMKNGGIICHGYSYVLLTSLLVTIFQLKIEKISEEQQSEQICILNVALTLEKHDVISFLKSYVASQLQSFLVAPVDAEVVEGQSIILPCQVSNPVGTVQWAKNGILLGFDPHIPGFPRYSLIGNLSTGIYDLKIINATLEDDEDFECQVGPGEGQEGFVGKAHLTVLLPPTSIQIINRPNGSSVRVKVSERLSLECEVKGGKPAPTVIWTRNSFKLSEDDISVSIRDESEGRQTVTSTLTLNPSPDDHNAYYSCEAQSAILSEKLLAGVSLDVLFPPGRPTIEGYRTRDKTRAGDTINLRCISRGGNPLARLVWTKNGEFIDHSYSTSDWEAENEISFVASSDDDGALYTCTASSIMTQEPMTKSVTLKVLYAPSSVTIKAQKEAKPGDVVSATCKTERSNPASEITWVVDGIPLLGESTVEAQEKGGWITVSKINVNVTQQDRNSKLFTCYAVNQELGETIPQTFSVSILYAPDPPNIFGYTEGNAIQAGKLQRLTCISQGGNPLPDLKWYKENEEVSSSDQTVSGNIVSREIAIIVSANDNGAKYHCKSTSKALAEPLVVTITLTVYFPPVSLQLKLKPKKPKTGSEVRLICESSSSNPAANITWWKGKKNDMQLTPITVSVSPSAENGGFITKATFTMEATPDDDGSMCTCQATNEEIQQSVHDTIILNVFYKPIFTISDLVTYEVKENDSKVIDMNAKANPDKITYQWKKGDEVIEEGPVLNITSAERSHSGAYLCVASNDIGESTITIILKVLYPAVILKLIDEKEEKIIIAEPESNVKLECSADGYPLTTDTIKWKNIPNRAEVIASSNGKSILSVKNVTQDISGSFTCTADNGIGSADTWKIILLVKHEPVIKSAENSTVFSDRGVTAKLYCTAEGIPDVTFSWTYEGVVISDENSRFKNDIVKLDHTTWQGILTIKDVEAKDFGEYICVARNEIGFETFKVSFLPDSTPDPPIIVRILNTSKNGLLVTWVPGFDGGHNQTHCIRFKSVIDPAYSYIDVHPPATNSVWVSGLKSGLEYEVAMKSVNVKGSSPYTTAIVKAMTLDSKDFKGVSRQDRDLNISFMEVLAGSIGTVFFLLLIFNIVLLALYYHKKDHKMKRKYSDAYMSSSSDIDSYSKPESEETTFTEYSSDTLKGNTISYDTISVHDSDTKSDSYSSSDEIETSTSSGSPSTVRYNQPQHVYSDFI</sequence>
<dbReference type="Proteomes" id="UP000807504">
    <property type="component" value="Unassembled WGS sequence"/>
</dbReference>
<evidence type="ECO:0000256" key="3">
    <source>
        <dbReference type="ARBA" id="ARBA00023157"/>
    </source>
</evidence>
<dbReference type="GO" id="GO:0050839">
    <property type="term" value="F:cell adhesion molecule binding"/>
    <property type="evidence" value="ECO:0007669"/>
    <property type="project" value="TreeGrafter"/>
</dbReference>
<dbReference type="PROSITE" id="PS50853">
    <property type="entry name" value="FN3"/>
    <property type="match status" value="1"/>
</dbReference>
<evidence type="ECO:0000259" key="8">
    <source>
        <dbReference type="PROSITE" id="PS50835"/>
    </source>
</evidence>
<reference evidence="10" key="1">
    <citation type="journal article" date="2020" name="bioRxiv">
        <title>Chromosome-level reference genome of the European wasp spider Argiope bruennichi: a resource for studies on range expansion and evolutionary adaptation.</title>
        <authorList>
            <person name="Sheffer M.M."/>
            <person name="Hoppe A."/>
            <person name="Krehenwinkel H."/>
            <person name="Uhl G."/>
            <person name="Kuss A.W."/>
            <person name="Jensen L."/>
            <person name="Jensen C."/>
            <person name="Gillespie R.G."/>
            <person name="Hoff K.J."/>
            <person name="Prost S."/>
        </authorList>
    </citation>
    <scope>NUCLEOTIDE SEQUENCE</scope>
</reference>
<feature type="transmembrane region" description="Helical" evidence="7">
    <location>
        <begin position="1180"/>
        <end position="1204"/>
    </location>
</feature>
<comment type="caution">
    <text evidence="10">The sequence shown here is derived from an EMBL/GenBank/DDBJ whole genome shotgun (WGS) entry which is preliminary data.</text>
</comment>
<dbReference type="SMART" id="SM00060">
    <property type="entry name" value="FN3"/>
    <property type="match status" value="1"/>
</dbReference>
<evidence type="ECO:0000256" key="7">
    <source>
        <dbReference type="SAM" id="Phobius"/>
    </source>
</evidence>
<dbReference type="InterPro" id="IPR036179">
    <property type="entry name" value="Ig-like_dom_sf"/>
</dbReference>
<feature type="region of interest" description="Disordered" evidence="6">
    <location>
        <begin position="1258"/>
        <end position="1300"/>
    </location>
</feature>
<dbReference type="InterPro" id="IPR013162">
    <property type="entry name" value="CD80_C2-set"/>
</dbReference>
<keyword evidence="4" id="KW-0325">Glycoprotein</keyword>
<dbReference type="GO" id="GO:0098609">
    <property type="term" value="P:cell-cell adhesion"/>
    <property type="evidence" value="ECO:0007669"/>
    <property type="project" value="TreeGrafter"/>
</dbReference>
<dbReference type="CDD" id="cd00063">
    <property type="entry name" value="FN3"/>
    <property type="match status" value="1"/>
</dbReference>
<dbReference type="InterPro" id="IPR036116">
    <property type="entry name" value="FN3_sf"/>
</dbReference>
<feature type="domain" description="Ig-like" evidence="8">
    <location>
        <begin position="585"/>
        <end position="673"/>
    </location>
</feature>
<dbReference type="FunFam" id="2.60.40.10:FF:000437">
    <property type="entry name" value="Beat-IIIc, isoform A"/>
    <property type="match status" value="1"/>
</dbReference>
<feature type="domain" description="Ig-like" evidence="8">
    <location>
        <begin position="388"/>
        <end position="475"/>
    </location>
</feature>
<feature type="domain" description="Ig-like" evidence="8">
    <location>
        <begin position="13"/>
        <end position="100"/>
    </location>
</feature>
<evidence type="ECO:0000313" key="11">
    <source>
        <dbReference type="Proteomes" id="UP000807504"/>
    </source>
</evidence>
<feature type="domain" description="Fibronectin type-III" evidence="9">
    <location>
        <begin position="1067"/>
        <end position="1160"/>
    </location>
</feature>
<dbReference type="GO" id="GO:0005911">
    <property type="term" value="C:cell-cell junction"/>
    <property type="evidence" value="ECO:0007669"/>
    <property type="project" value="TreeGrafter"/>
</dbReference>
<feature type="compositionally biased region" description="Polar residues" evidence="6">
    <location>
        <begin position="1284"/>
        <end position="1294"/>
    </location>
</feature>
<feature type="domain" description="Ig-like" evidence="8">
    <location>
        <begin position="679"/>
        <end position="774"/>
    </location>
</feature>
<evidence type="ECO:0000256" key="5">
    <source>
        <dbReference type="ARBA" id="ARBA00023319"/>
    </source>
</evidence>
<dbReference type="PANTHER" id="PTHR11640:SF31">
    <property type="entry name" value="IRREGULAR CHIASM C-ROUGHEST PROTEIN-RELATED"/>
    <property type="match status" value="1"/>
</dbReference>
<keyword evidence="7" id="KW-1133">Transmembrane helix</keyword>
<evidence type="ECO:0000256" key="1">
    <source>
        <dbReference type="ARBA" id="ARBA00004479"/>
    </source>
</evidence>
<dbReference type="InterPro" id="IPR003961">
    <property type="entry name" value="FN3_dom"/>
</dbReference>
<name>A0A8T0ETC6_ARGBR</name>
<feature type="domain" description="Ig-like" evidence="8">
    <location>
        <begin position="176"/>
        <end position="273"/>
    </location>
</feature>
<dbReference type="PANTHER" id="PTHR11640">
    <property type="entry name" value="NEPHRIN"/>
    <property type="match status" value="1"/>
</dbReference>
<dbReference type="Pfam" id="PF13895">
    <property type="entry name" value="Ig_2"/>
    <property type="match status" value="1"/>
</dbReference>
<feature type="domain" description="Ig-like" evidence="8">
    <location>
        <begin position="965"/>
        <end position="1058"/>
    </location>
</feature>
<dbReference type="InterPro" id="IPR003598">
    <property type="entry name" value="Ig_sub2"/>
</dbReference>
<evidence type="ECO:0000256" key="2">
    <source>
        <dbReference type="ARBA" id="ARBA00023136"/>
    </source>
</evidence>
<dbReference type="Pfam" id="PF08205">
    <property type="entry name" value="C2-set_2"/>
    <property type="match status" value="4"/>
</dbReference>
<organism evidence="10 11">
    <name type="scientific">Argiope bruennichi</name>
    <name type="common">Wasp spider</name>
    <name type="synonym">Aranea bruennichi</name>
    <dbReference type="NCBI Taxonomy" id="94029"/>
    <lineage>
        <taxon>Eukaryota</taxon>
        <taxon>Metazoa</taxon>
        <taxon>Ecdysozoa</taxon>
        <taxon>Arthropoda</taxon>
        <taxon>Chelicerata</taxon>
        <taxon>Arachnida</taxon>
        <taxon>Araneae</taxon>
        <taxon>Araneomorphae</taxon>
        <taxon>Entelegynae</taxon>
        <taxon>Araneoidea</taxon>
        <taxon>Araneidae</taxon>
        <taxon>Argiope</taxon>
    </lineage>
</organism>
<evidence type="ECO:0000313" key="10">
    <source>
        <dbReference type="EMBL" id="KAF8777666.1"/>
    </source>
</evidence>
<keyword evidence="5" id="KW-0393">Immunoglobulin domain</keyword>
<keyword evidence="2 7" id="KW-0472">Membrane</keyword>
<dbReference type="InterPro" id="IPR007110">
    <property type="entry name" value="Ig-like_dom"/>
</dbReference>
<dbReference type="EMBL" id="JABXBU010002072">
    <property type="protein sequence ID" value="KAF8777666.1"/>
    <property type="molecule type" value="Genomic_DNA"/>
</dbReference>
<keyword evidence="3" id="KW-1015">Disulfide bond</keyword>
<dbReference type="InterPro" id="IPR051275">
    <property type="entry name" value="Cell_adhesion_signaling"/>
</dbReference>
<keyword evidence="7" id="KW-0812">Transmembrane</keyword>